<name>A0A2G7HD76_9CLOT</name>
<keyword evidence="11 17" id="KW-0408">Iron</keyword>
<protein>
    <recommendedName>
        <fullName evidence="5 17">Epoxyqueuosine reductase QueH</fullName>
        <ecNumber evidence="4 17">1.17.99.6</ecNumber>
    </recommendedName>
    <alternativeName>
        <fullName evidence="15 17">Queuosine biosynthesis protein QueH</fullName>
    </alternativeName>
</protein>
<sequence length="255" mass="30587">MLDEINKILNKNNKPKLLLHSCCAPCSSYVLRYLSQYFYIEVFFFNPNIYPEEEYIKRLEEQIRLTKEMGLSYKVIGTEHQSHLFYDAVKGYEKMGEGSERCYNCFEVRLNRSAEYAKSKGFDYFTTTLTISPLKNATKINEIGLELEKKYNIKFLNSDFKKNNGYKYSVDLSKEYNLYRQNYCGCVFSQQEYINRIKNKKKKMYSIKKVVFYRFNKKHVYTNLKMLEVVFINYKVFLHIDSTIRVIFLFYSLQT</sequence>
<evidence type="ECO:0000256" key="7">
    <source>
        <dbReference type="ARBA" id="ARBA00022694"/>
    </source>
</evidence>
<keyword evidence="19" id="KW-1185">Reference proteome</keyword>
<comment type="similarity">
    <text evidence="3 17">Belongs to the QueH family.</text>
</comment>
<comment type="pathway">
    <text evidence="2 17">tRNA modification; tRNA-queuosine biosynthesis.</text>
</comment>
<evidence type="ECO:0000313" key="19">
    <source>
        <dbReference type="Proteomes" id="UP000231322"/>
    </source>
</evidence>
<dbReference type="GO" id="GO:0051539">
    <property type="term" value="F:4 iron, 4 sulfur cluster binding"/>
    <property type="evidence" value="ECO:0007669"/>
    <property type="project" value="UniProtKB-UniRule"/>
</dbReference>
<evidence type="ECO:0000256" key="15">
    <source>
        <dbReference type="ARBA" id="ARBA00031446"/>
    </source>
</evidence>
<dbReference type="UniPathway" id="UPA00392"/>
<dbReference type="GO" id="GO:0052693">
    <property type="term" value="F:epoxyqueuosine reductase activity"/>
    <property type="evidence" value="ECO:0007669"/>
    <property type="project" value="UniProtKB-UniRule"/>
</dbReference>
<keyword evidence="8 17" id="KW-0479">Metal-binding</keyword>
<evidence type="ECO:0000256" key="17">
    <source>
        <dbReference type="HAMAP-Rule" id="MF_02089"/>
    </source>
</evidence>
<dbReference type="Proteomes" id="UP000231322">
    <property type="component" value="Unassembled WGS sequence"/>
</dbReference>
<dbReference type="PANTHER" id="PTHR36701:SF1">
    <property type="entry name" value="EPOXYQUEUOSINE REDUCTASE QUEH"/>
    <property type="match status" value="1"/>
</dbReference>
<evidence type="ECO:0000256" key="8">
    <source>
        <dbReference type="ARBA" id="ARBA00022723"/>
    </source>
</evidence>
<evidence type="ECO:0000256" key="2">
    <source>
        <dbReference type="ARBA" id="ARBA00004691"/>
    </source>
</evidence>
<evidence type="ECO:0000256" key="4">
    <source>
        <dbReference type="ARBA" id="ARBA00012622"/>
    </source>
</evidence>
<comment type="catalytic activity">
    <reaction evidence="16 17">
        <text>epoxyqueuosine(34) in tRNA + AH2 = queuosine(34) in tRNA + A + H2O</text>
        <dbReference type="Rhea" id="RHEA:32159"/>
        <dbReference type="Rhea" id="RHEA-COMP:18571"/>
        <dbReference type="Rhea" id="RHEA-COMP:18582"/>
        <dbReference type="ChEBI" id="CHEBI:13193"/>
        <dbReference type="ChEBI" id="CHEBI:15377"/>
        <dbReference type="ChEBI" id="CHEBI:17499"/>
        <dbReference type="ChEBI" id="CHEBI:194431"/>
        <dbReference type="ChEBI" id="CHEBI:194443"/>
        <dbReference type="EC" id="1.17.99.6"/>
    </reaction>
</comment>
<feature type="binding site" evidence="17">
    <location>
        <position position="102"/>
    </location>
    <ligand>
        <name>[4Fe-4S] cluster</name>
        <dbReference type="ChEBI" id="CHEBI:49883"/>
    </ligand>
</feature>
<gene>
    <name evidence="17" type="primary">queH</name>
    <name evidence="18" type="ORF">CS538_14900</name>
</gene>
<dbReference type="GO" id="GO:0046872">
    <property type="term" value="F:metal ion binding"/>
    <property type="evidence" value="ECO:0007669"/>
    <property type="project" value="UniProtKB-KW"/>
</dbReference>
<keyword evidence="12 17" id="KW-0411">Iron-sulfur</keyword>
<comment type="caution">
    <text evidence="18">The sequence shown here is derived from an EMBL/GenBank/DDBJ whole genome shotgun (WGS) entry which is preliminary data.</text>
</comment>
<accession>A0A2G7HD76</accession>
<evidence type="ECO:0000256" key="6">
    <source>
        <dbReference type="ARBA" id="ARBA00022485"/>
    </source>
</evidence>
<evidence type="ECO:0000256" key="16">
    <source>
        <dbReference type="ARBA" id="ARBA00047415"/>
    </source>
</evidence>
<dbReference type="GO" id="GO:0008616">
    <property type="term" value="P:tRNA queuosine(34) biosynthetic process"/>
    <property type="evidence" value="ECO:0007669"/>
    <property type="project" value="UniProtKB-UniRule"/>
</dbReference>
<evidence type="ECO:0000256" key="12">
    <source>
        <dbReference type="ARBA" id="ARBA00023014"/>
    </source>
</evidence>
<feature type="binding site" evidence="17">
    <location>
        <position position="23"/>
    </location>
    <ligand>
        <name>[4Fe-4S] cluster</name>
        <dbReference type="ChEBI" id="CHEBI:49883"/>
    </ligand>
</feature>
<feature type="binding site" evidence="17">
    <location>
        <position position="105"/>
    </location>
    <ligand>
        <name>[4Fe-4S] cluster</name>
        <dbReference type="ChEBI" id="CHEBI:49883"/>
    </ligand>
</feature>
<keyword evidence="7 17" id="KW-0819">tRNA processing</keyword>
<evidence type="ECO:0000256" key="5">
    <source>
        <dbReference type="ARBA" id="ARBA00016895"/>
    </source>
</evidence>
<evidence type="ECO:0000256" key="14">
    <source>
        <dbReference type="ARBA" id="ARBA00023284"/>
    </source>
</evidence>
<dbReference type="HAMAP" id="MF_02089">
    <property type="entry name" value="QueH"/>
    <property type="match status" value="1"/>
</dbReference>
<comment type="function">
    <text evidence="1 17">Catalyzes the conversion of epoxyqueuosine (oQ) to queuosine (Q), which is a hypermodified base found in the wobble positions of tRNA(Asp), tRNA(Asn), tRNA(His) and tRNA(Tyr).</text>
</comment>
<dbReference type="EMBL" id="PEIK01000014">
    <property type="protein sequence ID" value="PIH03014.1"/>
    <property type="molecule type" value="Genomic_DNA"/>
</dbReference>
<evidence type="ECO:0000256" key="11">
    <source>
        <dbReference type="ARBA" id="ARBA00023004"/>
    </source>
</evidence>
<feature type="disulfide bond" description="Redox-active" evidence="17">
    <location>
        <begin position="184"/>
        <end position="186"/>
    </location>
</feature>
<evidence type="ECO:0000256" key="3">
    <source>
        <dbReference type="ARBA" id="ARBA00008207"/>
    </source>
</evidence>
<keyword evidence="13 17" id="KW-1015">Disulfide bond</keyword>
<organism evidence="18 19">
    <name type="scientific">Clostridium combesii</name>
    <dbReference type="NCBI Taxonomy" id="39481"/>
    <lineage>
        <taxon>Bacteria</taxon>
        <taxon>Bacillati</taxon>
        <taxon>Bacillota</taxon>
        <taxon>Clostridia</taxon>
        <taxon>Eubacteriales</taxon>
        <taxon>Clostridiaceae</taxon>
        <taxon>Clostridium</taxon>
    </lineage>
</organism>
<dbReference type="InterPro" id="IPR003828">
    <property type="entry name" value="QueH"/>
</dbReference>
<dbReference type="AlphaFoldDB" id="A0A2G7HD76"/>
<keyword evidence="6 17" id="KW-0004">4Fe-4S</keyword>
<keyword evidence="9 17" id="KW-0671">Queuosine biosynthesis</keyword>
<keyword evidence="10 17" id="KW-0560">Oxidoreductase</keyword>
<proteinExistence type="inferred from homology"/>
<dbReference type="EC" id="1.17.99.6" evidence="4 17"/>
<evidence type="ECO:0000256" key="10">
    <source>
        <dbReference type="ARBA" id="ARBA00023002"/>
    </source>
</evidence>
<feature type="binding site" evidence="17">
    <location>
        <position position="22"/>
    </location>
    <ligand>
        <name>[4Fe-4S] cluster</name>
        <dbReference type="ChEBI" id="CHEBI:49883"/>
    </ligand>
</feature>
<evidence type="ECO:0000256" key="1">
    <source>
        <dbReference type="ARBA" id="ARBA00002268"/>
    </source>
</evidence>
<evidence type="ECO:0000313" key="18">
    <source>
        <dbReference type="EMBL" id="PIH03014.1"/>
    </source>
</evidence>
<evidence type="ECO:0000256" key="13">
    <source>
        <dbReference type="ARBA" id="ARBA00023157"/>
    </source>
</evidence>
<reference evidence="18 19" key="1">
    <citation type="submission" date="2017-10" db="EMBL/GenBank/DDBJ databases">
        <title>Reclassification of Eubacterium combesii and discrepancies in the nomenclature of botulinum neurotoxin producing clostridia. Request for an Opinion.</title>
        <authorList>
            <person name="Dobritsa A.P."/>
            <person name="Kutumbaka K.K."/>
            <person name="Samadpour M."/>
        </authorList>
    </citation>
    <scope>NUCLEOTIDE SEQUENCE [LARGE SCALE GENOMIC DNA]</scope>
    <source>
        <strain evidence="18 19">DSM 20696</strain>
    </source>
</reference>
<dbReference type="PANTHER" id="PTHR36701">
    <property type="entry name" value="EPOXYQUEUOSINE REDUCTASE QUEH"/>
    <property type="match status" value="1"/>
</dbReference>
<keyword evidence="14 17" id="KW-0676">Redox-active center</keyword>
<dbReference type="Pfam" id="PF02677">
    <property type="entry name" value="QueH"/>
    <property type="match status" value="1"/>
</dbReference>
<evidence type="ECO:0000256" key="9">
    <source>
        <dbReference type="ARBA" id="ARBA00022785"/>
    </source>
</evidence>